<feature type="transmembrane region" description="Helical" evidence="5">
    <location>
        <begin position="38"/>
        <end position="55"/>
    </location>
</feature>
<dbReference type="PANTHER" id="PTHR22950">
    <property type="entry name" value="AMINO ACID TRANSPORTER"/>
    <property type="match status" value="1"/>
</dbReference>
<dbReference type="EMBL" id="KQ418119">
    <property type="protein sequence ID" value="KOF88745.1"/>
    <property type="molecule type" value="Genomic_DNA"/>
</dbReference>
<feature type="transmembrane region" description="Helical" evidence="5">
    <location>
        <begin position="303"/>
        <end position="321"/>
    </location>
</feature>
<sequence length="460" mass="51397">MEEENSYQQDEAKVETRPQSINYSEEFEVRVPEVGTSWFAAVFLVVNAALGAGLLNFPESYYQAGGVLIGIVIQAFLMIFVVAALLILVYCSDKNQSTNYQEVVFYLCGHQGLLWCSIAITLYCYGTCITFLIIIGDQWQEFFIFVNKSLFCTNPWYMDRIFTITVTSTILILPFCFPKKIDFLKYASCLGVVAVIYVVIVVIVKYALLESPPEYIRTSPENWIDVFYVMPTVCFSYQCHVSVIPIYSCLKKRTLREFSKTIAVAIALCIITYTVMATCGYLTFGSKIKSDILLSYNNPDVSILVAVLLIGFKTYTCYPILHFCGRAGLESLWCYIFNLSAVSASIHEKTRRIIMTLVWFFTTLILAVLIPNIGVVIAFLGTLAAVFIFVFPGICVLQLGLHMSDSPVWKPRLAVGCGILFLSLGAFIFGVTFTQAILDNLHGFSGSGLENICDTNVTST</sequence>
<proteinExistence type="predicted"/>
<evidence type="ECO:0000313" key="7">
    <source>
        <dbReference type="EMBL" id="KOF88745.1"/>
    </source>
</evidence>
<evidence type="ECO:0000256" key="1">
    <source>
        <dbReference type="ARBA" id="ARBA00004141"/>
    </source>
</evidence>
<feature type="transmembrane region" description="Helical" evidence="5">
    <location>
        <begin position="376"/>
        <end position="401"/>
    </location>
</feature>
<evidence type="ECO:0000256" key="3">
    <source>
        <dbReference type="ARBA" id="ARBA00022989"/>
    </source>
</evidence>
<dbReference type="STRING" id="37653.A0A0L8HIY7"/>
<gene>
    <name evidence="7" type="ORF">OCBIM_22014329mg</name>
</gene>
<feature type="transmembrane region" description="Helical" evidence="5">
    <location>
        <begin position="67"/>
        <end position="91"/>
    </location>
</feature>
<dbReference type="GO" id="GO:0015179">
    <property type="term" value="F:L-amino acid transmembrane transporter activity"/>
    <property type="evidence" value="ECO:0007669"/>
    <property type="project" value="TreeGrafter"/>
</dbReference>
<feature type="transmembrane region" description="Helical" evidence="5">
    <location>
        <begin position="189"/>
        <end position="208"/>
    </location>
</feature>
<evidence type="ECO:0000256" key="5">
    <source>
        <dbReference type="SAM" id="Phobius"/>
    </source>
</evidence>
<feature type="transmembrane region" description="Helical" evidence="5">
    <location>
        <begin position="112"/>
        <end position="136"/>
    </location>
</feature>
<dbReference type="KEGG" id="obi:106870617"/>
<comment type="subcellular location">
    <subcellularLocation>
        <location evidence="1">Membrane</location>
        <topology evidence="1">Multi-pass membrane protein</topology>
    </subcellularLocation>
</comment>
<feature type="domain" description="Amino acid transporter transmembrane" evidence="6">
    <location>
        <begin position="36"/>
        <end position="433"/>
    </location>
</feature>
<feature type="transmembrane region" description="Helical" evidence="5">
    <location>
        <begin position="228"/>
        <end position="250"/>
    </location>
</feature>
<feature type="transmembrane region" description="Helical" evidence="5">
    <location>
        <begin position="413"/>
        <end position="438"/>
    </location>
</feature>
<keyword evidence="3 5" id="KW-1133">Transmembrane helix</keyword>
<name>A0A0L8HIY7_OCTBM</name>
<dbReference type="InterPro" id="IPR013057">
    <property type="entry name" value="AA_transpt_TM"/>
</dbReference>
<feature type="transmembrane region" description="Helical" evidence="5">
    <location>
        <begin position="156"/>
        <end position="177"/>
    </location>
</feature>
<dbReference type="AlphaFoldDB" id="A0A0L8HIY7"/>
<evidence type="ECO:0000256" key="2">
    <source>
        <dbReference type="ARBA" id="ARBA00022692"/>
    </source>
</evidence>
<dbReference type="Pfam" id="PF01490">
    <property type="entry name" value="Aa_trans"/>
    <property type="match status" value="1"/>
</dbReference>
<feature type="transmembrane region" description="Helical" evidence="5">
    <location>
        <begin position="353"/>
        <end position="370"/>
    </location>
</feature>
<evidence type="ECO:0000256" key="4">
    <source>
        <dbReference type="ARBA" id="ARBA00023136"/>
    </source>
</evidence>
<dbReference type="OMA" id="FAFTGHQ"/>
<dbReference type="PANTHER" id="PTHR22950:SF652">
    <property type="entry name" value="TRANSMEMBRANE AMINO ACID TRANSPORTER FAMILY PROTEIN"/>
    <property type="match status" value="1"/>
</dbReference>
<reference evidence="7" key="1">
    <citation type="submission" date="2015-07" db="EMBL/GenBank/DDBJ databases">
        <title>MeaNS - Measles Nucleotide Surveillance Program.</title>
        <authorList>
            <person name="Tran T."/>
            <person name="Druce J."/>
        </authorList>
    </citation>
    <scope>NUCLEOTIDE SEQUENCE</scope>
    <source>
        <strain evidence="7">UCB-OBI-ISO-001</strain>
        <tissue evidence="7">Gonad</tissue>
    </source>
</reference>
<organism evidence="7">
    <name type="scientific">Octopus bimaculoides</name>
    <name type="common">California two-spotted octopus</name>
    <dbReference type="NCBI Taxonomy" id="37653"/>
    <lineage>
        <taxon>Eukaryota</taxon>
        <taxon>Metazoa</taxon>
        <taxon>Spiralia</taxon>
        <taxon>Lophotrochozoa</taxon>
        <taxon>Mollusca</taxon>
        <taxon>Cephalopoda</taxon>
        <taxon>Coleoidea</taxon>
        <taxon>Octopodiformes</taxon>
        <taxon>Octopoda</taxon>
        <taxon>Incirrata</taxon>
        <taxon>Octopodidae</taxon>
        <taxon>Octopus</taxon>
    </lineage>
</organism>
<dbReference type="OrthoDB" id="438545at2759"/>
<keyword evidence="4 5" id="KW-0472">Membrane</keyword>
<dbReference type="GO" id="GO:0016020">
    <property type="term" value="C:membrane"/>
    <property type="evidence" value="ECO:0007669"/>
    <property type="project" value="UniProtKB-SubCell"/>
</dbReference>
<accession>A0A0L8HIY7</accession>
<keyword evidence="2 5" id="KW-0812">Transmembrane</keyword>
<evidence type="ECO:0000259" key="6">
    <source>
        <dbReference type="Pfam" id="PF01490"/>
    </source>
</evidence>
<feature type="transmembrane region" description="Helical" evidence="5">
    <location>
        <begin position="262"/>
        <end position="283"/>
    </location>
</feature>
<protein>
    <recommendedName>
        <fullName evidence="6">Amino acid transporter transmembrane domain-containing protein</fullName>
    </recommendedName>
</protein>